<dbReference type="EMBL" id="JBHULT010000006">
    <property type="protein sequence ID" value="MFD2517276.1"/>
    <property type="molecule type" value="Genomic_DNA"/>
</dbReference>
<keyword evidence="2" id="KW-1185">Reference proteome</keyword>
<comment type="caution">
    <text evidence="1">The sequence shown here is derived from an EMBL/GenBank/DDBJ whole genome shotgun (WGS) entry which is preliminary data.</text>
</comment>
<proteinExistence type="predicted"/>
<dbReference type="Proteomes" id="UP001597468">
    <property type="component" value="Unassembled WGS sequence"/>
</dbReference>
<organism evidence="1 2">
    <name type="scientific">Salinimicrobium flavum</name>
    <dbReference type="NCBI Taxonomy" id="1737065"/>
    <lineage>
        <taxon>Bacteria</taxon>
        <taxon>Pseudomonadati</taxon>
        <taxon>Bacteroidota</taxon>
        <taxon>Flavobacteriia</taxon>
        <taxon>Flavobacteriales</taxon>
        <taxon>Flavobacteriaceae</taxon>
        <taxon>Salinimicrobium</taxon>
    </lineage>
</organism>
<protein>
    <submittedName>
        <fullName evidence="1">IPExxxVDY family protein</fullName>
    </submittedName>
</protein>
<gene>
    <name evidence="1" type="ORF">ACFSTG_05165</name>
</gene>
<sequence length="162" mass="19102">MPAHKLVLDEVIDESFKLVAIHCSVEEYKLAFLLNKHLDLRLSRSRRDIDFQIRASRVLFALYTFEDQQKYCNFYLVSNFSKGEYRTTPGENSLFGETEMTVKKTHLLPEFRQVDFFLKIEEEGNEVSEKLLVDKIKEIPQVSTAYFIDIHQIKSKENLIFD</sequence>
<reference evidence="2" key="1">
    <citation type="journal article" date="2019" name="Int. J. Syst. Evol. Microbiol.">
        <title>The Global Catalogue of Microorganisms (GCM) 10K type strain sequencing project: providing services to taxonomists for standard genome sequencing and annotation.</title>
        <authorList>
            <consortium name="The Broad Institute Genomics Platform"/>
            <consortium name="The Broad Institute Genome Sequencing Center for Infectious Disease"/>
            <person name="Wu L."/>
            <person name="Ma J."/>
        </authorList>
    </citation>
    <scope>NUCLEOTIDE SEQUENCE [LARGE SCALE GENOMIC DNA]</scope>
    <source>
        <strain evidence="2">KCTC 42585</strain>
    </source>
</reference>
<evidence type="ECO:0000313" key="2">
    <source>
        <dbReference type="Proteomes" id="UP001597468"/>
    </source>
</evidence>
<dbReference type="InterPro" id="IPR047690">
    <property type="entry name" value="IPExxxVDY_fam"/>
</dbReference>
<accession>A0ABW5IV25</accession>
<dbReference type="RefSeq" id="WP_380749147.1">
    <property type="nucleotide sequence ID" value="NZ_JBHULT010000006.1"/>
</dbReference>
<dbReference type="NCBIfam" id="NF033205">
    <property type="entry name" value="IPExxxVDY"/>
    <property type="match status" value="1"/>
</dbReference>
<name>A0ABW5IV25_9FLAO</name>
<evidence type="ECO:0000313" key="1">
    <source>
        <dbReference type="EMBL" id="MFD2517276.1"/>
    </source>
</evidence>